<dbReference type="InParanoid" id="E3J342"/>
<dbReference type="PANTHER" id="PTHR43046">
    <property type="entry name" value="GDP-MANNOSE MANNOSYL HYDROLASE"/>
    <property type="match status" value="1"/>
</dbReference>
<dbReference type="EMBL" id="CP002299">
    <property type="protein sequence ID" value="ADP82992.1"/>
    <property type="molecule type" value="Genomic_DNA"/>
</dbReference>
<evidence type="ECO:0000256" key="1">
    <source>
        <dbReference type="ARBA" id="ARBA00001946"/>
    </source>
</evidence>
<evidence type="ECO:0000313" key="5">
    <source>
        <dbReference type="Proteomes" id="UP000002484"/>
    </source>
</evidence>
<feature type="domain" description="Nudix hydrolase" evidence="3">
    <location>
        <begin position="7"/>
        <end position="136"/>
    </location>
</feature>
<dbReference type="AlphaFoldDB" id="E3J342"/>
<evidence type="ECO:0000313" key="4">
    <source>
        <dbReference type="EMBL" id="ADP82992.1"/>
    </source>
</evidence>
<sequence>MAPSADRTEISARLLILTEDRVLLAGHRGRTWYFLPGGRLSPGETIEHALRRGTGQETGFDIRALDFVGCVEHDYSVGTDKVHELMTVFAAPLPWAAQIISHDPELHLFSVDLDDLARRDLRPAALKNMIFDWVRDARPAWRTSLPAG</sequence>
<dbReference type="eggNOG" id="COG1051">
    <property type="taxonomic scope" value="Bacteria"/>
</dbReference>
<dbReference type="Proteomes" id="UP000002484">
    <property type="component" value="Chromosome"/>
</dbReference>
<keyword evidence="5" id="KW-1185">Reference proteome</keyword>
<dbReference type="HOGENOM" id="CLU_037162_18_0_11"/>
<evidence type="ECO:0000259" key="3">
    <source>
        <dbReference type="PROSITE" id="PS51462"/>
    </source>
</evidence>
<dbReference type="PROSITE" id="PS51462">
    <property type="entry name" value="NUDIX"/>
    <property type="match status" value="1"/>
</dbReference>
<dbReference type="Gene3D" id="3.90.79.10">
    <property type="entry name" value="Nucleoside Triphosphate Pyrophosphohydrolase"/>
    <property type="match status" value="1"/>
</dbReference>
<dbReference type="RefSeq" id="WP_013426110.1">
    <property type="nucleotide sequence ID" value="NC_014666.1"/>
</dbReference>
<gene>
    <name evidence="4" type="ordered locus">FraEuI1c_5003</name>
</gene>
<dbReference type="Pfam" id="PF00293">
    <property type="entry name" value="NUDIX"/>
    <property type="match status" value="1"/>
</dbReference>
<dbReference type="InterPro" id="IPR000086">
    <property type="entry name" value="NUDIX_hydrolase_dom"/>
</dbReference>
<dbReference type="KEGG" id="fri:FraEuI1c_5003"/>
<keyword evidence="2 4" id="KW-0378">Hydrolase</keyword>
<dbReference type="SUPFAM" id="SSF55811">
    <property type="entry name" value="Nudix"/>
    <property type="match status" value="1"/>
</dbReference>
<organism evidence="4 5">
    <name type="scientific">Pseudofrankia inefficax (strain DSM 45817 / CECT 9037 / DDB 130130 / EuI1c)</name>
    <name type="common">Frankia inefficax</name>
    <dbReference type="NCBI Taxonomy" id="298654"/>
    <lineage>
        <taxon>Bacteria</taxon>
        <taxon>Bacillati</taxon>
        <taxon>Actinomycetota</taxon>
        <taxon>Actinomycetes</taxon>
        <taxon>Frankiales</taxon>
        <taxon>Frankiaceae</taxon>
        <taxon>Pseudofrankia</taxon>
    </lineage>
</organism>
<dbReference type="PANTHER" id="PTHR43046:SF14">
    <property type="entry name" value="MUTT_NUDIX FAMILY PROTEIN"/>
    <property type="match status" value="1"/>
</dbReference>
<comment type="cofactor">
    <cofactor evidence="1">
        <name>Mg(2+)</name>
        <dbReference type="ChEBI" id="CHEBI:18420"/>
    </cofactor>
</comment>
<proteinExistence type="predicted"/>
<dbReference type="STRING" id="298654.FraEuI1c_5003"/>
<dbReference type="OrthoDB" id="9804442at2"/>
<dbReference type="GO" id="GO:0016787">
    <property type="term" value="F:hydrolase activity"/>
    <property type="evidence" value="ECO:0007669"/>
    <property type="project" value="UniProtKB-KW"/>
</dbReference>
<accession>E3J342</accession>
<evidence type="ECO:0000256" key="2">
    <source>
        <dbReference type="ARBA" id="ARBA00022801"/>
    </source>
</evidence>
<name>E3J342_PSEI1</name>
<protein>
    <submittedName>
        <fullName evidence="4">NUDIX hydrolase</fullName>
    </submittedName>
</protein>
<reference evidence="4 5" key="1">
    <citation type="submission" date="2010-10" db="EMBL/GenBank/DDBJ databases">
        <title>Complete sequence of Frankia sp. EuI1c.</title>
        <authorList>
            <consortium name="US DOE Joint Genome Institute"/>
            <person name="Lucas S."/>
            <person name="Copeland A."/>
            <person name="Lapidus A."/>
            <person name="Cheng J.-F."/>
            <person name="Bruce D."/>
            <person name="Goodwin L."/>
            <person name="Pitluck S."/>
            <person name="Chertkov O."/>
            <person name="Detter J.C."/>
            <person name="Han C."/>
            <person name="Tapia R."/>
            <person name="Land M."/>
            <person name="Hauser L."/>
            <person name="Jeffries C."/>
            <person name="Kyrpides N."/>
            <person name="Ivanova N."/>
            <person name="Mikhailova N."/>
            <person name="Beauchemin N."/>
            <person name="Sen A."/>
            <person name="Sur S.A."/>
            <person name="Gtari M."/>
            <person name="Wall L."/>
            <person name="Tisa L."/>
            <person name="Woyke T."/>
        </authorList>
    </citation>
    <scope>NUCLEOTIDE SEQUENCE [LARGE SCALE GENOMIC DNA]</scope>
    <source>
        <strain evidence="5">DSM 45817 / CECT 9037 / EuI1c</strain>
    </source>
</reference>
<dbReference type="InterPro" id="IPR015797">
    <property type="entry name" value="NUDIX_hydrolase-like_dom_sf"/>
</dbReference>